<proteinExistence type="predicted"/>
<dbReference type="AlphaFoldDB" id="A0A7C8ZFR9"/>
<accession>A0A7C8ZFR9</accession>
<evidence type="ECO:0000313" key="1">
    <source>
        <dbReference type="EMBL" id="MBA4641617.1"/>
    </source>
</evidence>
<reference evidence="1" key="1">
    <citation type="journal article" date="2013" name="J. Plant Res.">
        <title>Effect of fungi and light on seed germination of three Opuntia species from semiarid lands of central Mexico.</title>
        <authorList>
            <person name="Delgado-Sanchez P."/>
            <person name="Jimenez-Bremont J.F."/>
            <person name="Guerrero-Gonzalez Mde L."/>
            <person name="Flores J."/>
        </authorList>
    </citation>
    <scope>NUCLEOTIDE SEQUENCE</scope>
    <source>
        <tissue evidence="1">Cladode</tissue>
    </source>
</reference>
<reference evidence="1" key="2">
    <citation type="submission" date="2020-07" db="EMBL/GenBank/DDBJ databases">
        <authorList>
            <person name="Vera ALvarez R."/>
            <person name="Arias-Moreno D.M."/>
            <person name="Jimenez-Jacinto V."/>
            <person name="Jimenez-Bremont J.F."/>
            <person name="Swaminathan K."/>
            <person name="Moose S.P."/>
            <person name="Guerrero-Gonzalez M.L."/>
            <person name="Marino-Ramirez L."/>
            <person name="Landsman D."/>
            <person name="Rodriguez-Kessler M."/>
            <person name="Delgado-Sanchez P."/>
        </authorList>
    </citation>
    <scope>NUCLEOTIDE SEQUENCE</scope>
    <source>
        <tissue evidence="1">Cladode</tissue>
    </source>
</reference>
<sequence length="102" mass="11477">MLHSPLDLSPPQPLKPCHLSSAKKMQDAHLSHMPPVIPVGRECHVLGSVYHVIPYEQHRSVGKNGVVFFKKELGCLSQGYNYGRHLTEAERHDWAVLLSQLC</sequence>
<organism evidence="1">
    <name type="scientific">Opuntia streptacantha</name>
    <name type="common">Prickly pear cactus</name>
    <name type="synonym">Opuntia cardona</name>
    <dbReference type="NCBI Taxonomy" id="393608"/>
    <lineage>
        <taxon>Eukaryota</taxon>
        <taxon>Viridiplantae</taxon>
        <taxon>Streptophyta</taxon>
        <taxon>Embryophyta</taxon>
        <taxon>Tracheophyta</taxon>
        <taxon>Spermatophyta</taxon>
        <taxon>Magnoliopsida</taxon>
        <taxon>eudicotyledons</taxon>
        <taxon>Gunneridae</taxon>
        <taxon>Pentapetalae</taxon>
        <taxon>Caryophyllales</taxon>
        <taxon>Cactineae</taxon>
        <taxon>Cactaceae</taxon>
        <taxon>Opuntioideae</taxon>
        <taxon>Opuntia</taxon>
    </lineage>
</organism>
<protein>
    <submittedName>
        <fullName evidence="1">Uncharacterized protein</fullName>
    </submittedName>
</protein>
<dbReference type="EMBL" id="GISG01125083">
    <property type="protein sequence ID" value="MBA4641617.1"/>
    <property type="molecule type" value="Transcribed_RNA"/>
</dbReference>
<name>A0A7C8ZFR9_OPUST</name>